<protein>
    <submittedName>
        <fullName evidence="1">Uncharacterized protein</fullName>
    </submittedName>
</protein>
<evidence type="ECO:0000313" key="1">
    <source>
        <dbReference type="EMBL" id="THD19861.1"/>
    </source>
</evidence>
<dbReference type="EMBL" id="JXXN02005492">
    <property type="protein sequence ID" value="THD19861.1"/>
    <property type="molecule type" value="Genomic_DNA"/>
</dbReference>
<keyword evidence="2" id="KW-1185">Reference proteome</keyword>
<name>A0A4E0R369_FASHE</name>
<sequence length="104" mass="11862">MASYFLGVEQVDPVLIFNVLEEQNYLRFLNSITVAYFYPRGDKLSVVLHLELNRPHVDHEAINVSSISESISDGLFNQKHCNQTGHFWANVKYEAGNWTGSSED</sequence>
<evidence type="ECO:0000313" key="2">
    <source>
        <dbReference type="Proteomes" id="UP000230066"/>
    </source>
</evidence>
<gene>
    <name evidence="1" type="ORF">D915_009398</name>
</gene>
<dbReference type="Proteomes" id="UP000230066">
    <property type="component" value="Unassembled WGS sequence"/>
</dbReference>
<comment type="caution">
    <text evidence="1">The sequence shown here is derived from an EMBL/GenBank/DDBJ whole genome shotgun (WGS) entry which is preliminary data.</text>
</comment>
<reference evidence="1" key="1">
    <citation type="submission" date="2019-03" db="EMBL/GenBank/DDBJ databases">
        <title>Improved annotation for the trematode Fasciola hepatica.</title>
        <authorList>
            <person name="Choi Y.-J."/>
            <person name="Martin J."/>
            <person name="Mitreva M."/>
        </authorList>
    </citation>
    <scope>NUCLEOTIDE SEQUENCE [LARGE SCALE GENOMIC DNA]</scope>
</reference>
<proteinExistence type="predicted"/>
<organism evidence="1 2">
    <name type="scientific">Fasciola hepatica</name>
    <name type="common">Liver fluke</name>
    <dbReference type="NCBI Taxonomy" id="6192"/>
    <lineage>
        <taxon>Eukaryota</taxon>
        <taxon>Metazoa</taxon>
        <taxon>Spiralia</taxon>
        <taxon>Lophotrochozoa</taxon>
        <taxon>Platyhelminthes</taxon>
        <taxon>Trematoda</taxon>
        <taxon>Digenea</taxon>
        <taxon>Plagiorchiida</taxon>
        <taxon>Echinostomata</taxon>
        <taxon>Echinostomatoidea</taxon>
        <taxon>Fasciolidae</taxon>
        <taxon>Fasciola</taxon>
    </lineage>
</organism>
<dbReference type="AlphaFoldDB" id="A0A4E0R369"/>
<accession>A0A4E0R369</accession>